<accession>A0A8S5VQ63</accession>
<dbReference type="GO" id="GO:0000428">
    <property type="term" value="C:DNA-directed RNA polymerase complex"/>
    <property type="evidence" value="ECO:0007669"/>
    <property type="project" value="UniProtKB-KW"/>
</dbReference>
<dbReference type="EMBL" id="BK035350">
    <property type="protein sequence ID" value="DAG95090.1"/>
    <property type="molecule type" value="Genomic_DNA"/>
</dbReference>
<reference evidence="1" key="1">
    <citation type="journal article" date="2021" name="Proc. Natl. Acad. Sci. U.S.A.">
        <title>A Catalog of Tens of Thousands of Viruses from Human Metagenomes Reveals Hidden Associations with Chronic Diseases.</title>
        <authorList>
            <person name="Tisza M.J."/>
            <person name="Buck C.B."/>
        </authorList>
    </citation>
    <scope>NUCLEOTIDE SEQUENCE</scope>
    <source>
        <strain evidence="1">CtS9I1</strain>
    </source>
</reference>
<protein>
    <submittedName>
        <fullName evidence="1">DNA-directed RNA polymerase</fullName>
    </submittedName>
</protein>
<name>A0A8S5VQ63_9CAUD</name>
<keyword evidence="1" id="KW-0240">DNA-directed RNA polymerase</keyword>
<evidence type="ECO:0000313" key="1">
    <source>
        <dbReference type="EMBL" id="DAG95090.1"/>
    </source>
</evidence>
<sequence>MRCPTCGVECRVDSSTEVLKFICRSKQCPRFGQVVGELAPGKAVQRVSYPVNYEENGE</sequence>
<proteinExistence type="predicted"/>
<keyword evidence="1" id="KW-0804">Transcription</keyword>
<organism evidence="1">
    <name type="scientific">Ackermannviridae sp</name>
    <dbReference type="NCBI Taxonomy" id="2831612"/>
    <lineage>
        <taxon>Viruses</taxon>
        <taxon>Duplodnaviria</taxon>
        <taxon>Heunggongvirae</taxon>
        <taxon>Uroviricota</taxon>
        <taxon>Caudoviricetes</taxon>
        <taxon>Pantevenvirales</taxon>
        <taxon>Ackermannviridae</taxon>
    </lineage>
</organism>